<evidence type="ECO:0000259" key="8">
    <source>
        <dbReference type="PROSITE" id="PS50093"/>
    </source>
</evidence>
<feature type="compositionally biased region" description="Basic and acidic residues" evidence="7">
    <location>
        <begin position="2405"/>
        <end position="2422"/>
    </location>
</feature>
<dbReference type="InterPro" id="IPR028994">
    <property type="entry name" value="Integrin_alpha_N"/>
</dbReference>
<dbReference type="PROSITE" id="PS50268">
    <property type="entry name" value="CADHERIN_2"/>
    <property type="match status" value="1"/>
</dbReference>
<dbReference type="InterPro" id="IPR002126">
    <property type="entry name" value="Cadherin-like_dom"/>
</dbReference>
<dbReference type="Pfam" id="PF18911">
    <property type="entry name" value="PKD_4"/>
    <property type="match status" value="1"/>
</dbReference>
<dbReference type="EMBL" id="VRLW01000001">
    <property type="protein sequence ID" value="KAA1258981.1"/>
    <property type="molecule type" value="Genomic_DNA"/>
</dbReference>
<dbReference type="SUPFAM" id="SSF51120">
    <property type="entry name" value="beta-Roll"/>
    <property type="match status" value="9"/>
</dbReference>
<dbReference type="InterPro" id="IPR025875">
    <property type="entry name" value="Leu-rich_rpt_4"/>
</dbReference>
<feature type="compositionally biased region" description="Acidic residues" evidence="7">
    <location>
        <begin position="2389"/>
        <end position="2398"/>
    </location>
</feature>
<dbReference type="Gene3D" id="2.60.40.10">
    <property type="entry name" value="Immunoglobulins"/>
    <property type="match status" value="2"/>
</dbReference>
<organism evidence="10 11">
    <name type="scientific">Rubripirellula obstinata</name>
    <dbReference type="NCBI Taxonomy" id="406547"/>
    <lineage>
        <taxon>Bacteria</taxon>
        <taxon>Pseudomonadati</taxon>
        <taxon>Planctomycetota</taxon>
        <taxon>Planctomycetia</taxon>
        <taxon>Pirellulales</taxon>
        <taxon>Pirellulaceae</taxon>
        <taxon>Rubripirellula</taxon>
    </lineage>
</organism>
<dbReference type="SUPFAM" id="SSF49899">
    <property type="entry name" value="Concanavalin A-like lectins/glucanases"/>
    <property type="match status" value="1"/>
</dbReference>
<dbReference type="PRINTS" id="PR00313">
    <property type="entry name" value="CABNDNGRPT"/>
</dbReference>
<evidence type="ECO:0000256" key="7">
    <source>
        <dbReference type="SAM" id="MobiDB-lite"/>
    </source>
</evidence>
<dbReference type="InterPro" id="IPR011049">
    <property type="entry name" value="Serralysin-like_metalloprot_C"/>
</dbReference>
<dbReference type="PROSITE" id="PS00330">
    <property type="entry name" value="HEMOLYSIN_CALCIUM"/>
    <property type="match status" value="13"/>
</dbReference>
<keyword evidence="5" id="KW-0677">Repeat</keyword>
<evidence type="ECO:0000313" key="10">
    <source>
        <dbReference type="EMBL" id="KAA1258981.1"/>
    </source>
</evidence>
<name>A0A5B1CFJ5_9BACT</name>
<dbReference type="Pfam" id="PF12799">
    <property type="entry name" value="LRR_4"/>
    <property type="match status" value="1"/>
</dbReference>
<sequence>MLMEQLESRQLLSANPLTPRQQTQLDTQLSSLTSFADHVDDRAELNRPLAFLGTSFNEHLDISDVVQSSLVEPLTTFIVPGQSQSSDDVAGLLQGSQAGDLVVSFAPVEIVDDGELTFATTLYATRSVQYDVDLGVNGDNLGLSLSDVETRTAEFSLKFELQFGVEAGTDGEFFTRIESLQTSVTDTTQLVAGSPMPELETLTEDVTFSLLINDDTTITATVPANTAGNLTPLPERITAALATPLADAGFSDAIVGSDDSGRLALRAISADVRSFALVDAGGLAALGFADGQSSSSNFNPTFDYGLIALDSDDAGIAITGVMDVFADDGGDSRLSADELNAAPVLTTQARRGGSLESRLQPSSGTIVAGNPTARASIARLFSAGPLAVTPDGFDELDRLHDRVSQTLRDGFAAITQFGERLETETGLGNVLPALDISFAGATDLDALLRSKLQTTVEDLLAVNDRPSWEDVRAALQNQGLTVSEVDETGDAASFDIGLQQTDTTQTRLTNGDAAEDDGFAATEDQRPELTLQTTSNWAFEVTVDRSGEQSPLEAFVVVFDRADHGAEVTTGTISFDANVGLLGVTATGTPAMDATLSATIDNGQSVTAAQLINQPIATLVATSETGQLDLDLTLAATLSGVPFTATMGLSPGAVFGGQSELQAVDFGQVEDFVNFTANELSGGVSQIGRWLGDFAEAKLTRDMPLAAARQVSELLDLRGVFESQIASLLSNDEGQLNFGTIQELDALTDFISNPNYDQASNELTFTVSFDGVPEFADLEILSPEFDFDFEIGDFKALTADGSFTLSPSVFGEFVLGIDLTPIGAGSEAIDIDGSTLLSELNDGMGVQDINDNNPDIVITQRDGTSHVITFDGVTTVDDVIAAINVATPVALTAALYDQNGDQNGIVTGIRLTDNSVGDTVFAVDGVDGSLAGFGLGILGETDDTNVDDGRATINGGALHGDTPAHHLFVEEIAGRPIAGGKIELTSGEFSATANLGITEVEITGASILGAAAAAGLGDVPSFVQADVGLPKPRMTVAELFDSLRDNVDEATKVVADFTGSIQVEFPTSFLNVGNSQSVDDAAFVATINEFGDDLVADVSGDIDSVLAQLGEIDAGEILDGLKDGLTDLLNFDGLKLPILNIELPDAAGLQTLLADVTAAIDTIGSATLDVLSDGIQRLANLDPARPEIDFPEIEISLPDLFGFFDHAQEMAPEEGSGDTFSLPDFESLIRDLFDFEVDLPDVEIPPEEFGVFLDGVVTILDQLQLSGPGSLQGLEAKLEEAIGLGEEGVTLQIVTDNPNASSTSAVEVRFDLNLSDMIEANYPINIDLADLGVDIPGVGDLIDVGGSASVRLSAGVAANLALGLEIASGESVTVTPFLYTGADGTALTLTAGAVADDIDFEASVGPLGIAIVDGVAGVTGNDTAQDASFIVSLDDGTPGDGRYLFDNTIDFGITADGQLSASLPIEFPTGSALETLDLSVDFDAQTAQQLRDGFAITSNFADVQTALQNQIDSFGDDISGNLLALVGGWEGAFDLLTDAMRGDVLGVPLPIIGEALADEADFLQEIKQSVLDNLQSFETLGVSIVQTEIFNALGPGGLDLLDVLTGDGTLAQHYVLADTSDSGSVDFDIRIAKAAEPIEVNPDFDLGLPGLNFDLDADVVLDFGFAFDLGFGVSLDEGFYFDTDDTNLVVSFDAAVPNLDASGQLAFLGVQATSGIGDDGLPQTRFSGAFDVTLNDPTAAPNSADAKRLTLSEMFASDLSDVVQHQLNANAQANLHLVASIGNPDVLPSIRTDLIVDWGFGDGIDSGTPLSVEFTEVEMNIGEFFAGFAGDVLGRVQDVLEPVQPVIDVLTTRLPVISDFGGSDVTLVDLARMFGRADVADFLQSIVDVNDLINSLPDPSSFDETNTWVSLGGFAVDASALGGFDPAADPDAPVMIKELKLPEIPNPQDILGQVGTGSTPGGGFKNNLAGAKGELSFPLLESPTTAFNLLIGRDVDLFLYDAPALGIDFSYNQSFPTPIPGLFAEIGGRIAAVADFAFGFDTSGISQFSETGFLPDIFDGFFVSDRANPDGTGADVAEAYLRGSLTAGGKIDVLIAAAGVRGGIFAEVDFNLNDPDRDGRVRAGEIAENFALGPIHVFDVDGRVDAGVNGFYRVLFFEDEFEIARVNLLNFDIARPTGAELPALATQSAGGELTIPFTSGDDDYSIIPGQTAGSIIVQGQGRQSGEFLNVTSIVGNSGSGDDIVTISPKIFVPVTISGGAGNDQLSAGGGPTAFNGGTGDDRLTGGLGEDNLDGGDGNDVIIGGAGVDQLSGGAGDDYIDGGRGADLISGGDGNDQLFGGFDADVIDGDAGDDVIEGGRGGDVIRGGAGDDRVSGGRGDDSIEGGLGSDELDGDEGSDFIDGGDGSDRVRGGERNDVLRGGEGDDEIDGGSGDDEIRGGSGDDLLRGGVGRDDLFGDDGDDLIYAVDDASGNETIGGFIDAGAGNDVVYGSFGDDVIVGGLGDDELHGLDGSDLIWGGLAAYASSNFDISNPNLFELPPRFVEASNLDNSDYSPTILVTPRVVSGFSVPGNVPDGDDLIDGGAGTDFLFGGSDADTIFGGEDADYIDGGSGDDGNLFGDAGDDVIRGGSGADVIRGGTGIDQIYGDAGRDLLRGDSGGAGQRLFGGDDVDTLYAWNDATSGSTGEALFGGAGGDFLYGAGANAFLFGESGPDYLVGGLGDDVLDGGGGQDQLYGGEGDDELRGGADGDWLEGQLGSDTLVGGGGIDFLILDVGAQHASGDQESFDGHGDGTPDDNATDVLLVNGTKGNDTITLSATPLPLAGEVGLSGPGEGLRVIFDTPNHTQTINATWQSTDGPLIEQFRVSTGNGNDTITFDPSLDLSELSERSRDFVTVVEAGPGNDTIIGSGARDRIDGGRGSDTIFGNGGDDRLWGDQGPGDGSSNDVDTIYAGQGNDDVLGGQGTNRLYAWSSDPTASAPFGIFNNNGQLEDTGLNRIIGGPGEDHLYGGTGLDLLYGGEGDNTLYSRTGSKMEDLDAGAGDVDWKDYARQNDQVWYVGGSNRDDQINLEYVTEIGFAQDHHLITRLTRNVSDNGTPDEFFTLSASVRLDFAATDNNGVLIWDPDDVFADNRLIQDDDPIARAEALNTTFSDAEALSRLLPPEDDFRAIIIDALDGDDVINVGPTVQKTVWVDAGAGDDTVLISSGNAILIDQTDLIGSRNNSIDHPFDLASPAAISGEEVDISDYVLQEDATFTLIVDQLEQHITVTVDSGTTIENESLLDLAADINLALRQAGAEGLAVASVSGDIIVLSGMTADPTSRLAINAHPEDPAVTQWKLPSNASASVSSILSSSVRYTGLTIDNPSDIDFYRFTTSTAIGDPNIESIILVDSLRRDDGMTLAVFVEGESEPVDPIDAAQGSYSLLADTTYVIRVASDATPTVYDLTIDLAAGSAALPVDYATKIEFERRDVIFGGDGNDVLQGGPGEDFIFGGAGNDVLTGGSDRGASDLLFGEDGDDTFQTIPDFLPTLTGTTTTYLPTQSDRFAGGEGDDRVVFLGGDLDNDQQPINDLAAVRFNRLLQRYEISTLVWDTAGQSFAASDDPDSTTSLLRGYHFFTALGVDQMQVDLGAGDDTWHADGESSYVFPGDQTGATWGINEGDVQSGARIFDQIEVLGGAGNDQLFGGSVSERFDGGTGSDFISGGLGDDQIAGGEGDDVLLGGSGIAPDDLEFVSRSFGASVNDTYVFSAELTPLLQIGIPQHLNFHQGDTVDWYAVSPGTLPQFDDRPIAPVTADMIRVVDVDNGEDVRFTLFDAEVTGIGDELLLVPVEDPIANPQNFLIRVDNQLESESKLQTASRQYRVELLEPFTLADGGAGDEVVDPGDDSSVDRQFAAARLATPVVPSPPSTDPPGLDLRSPTRLRDAVTIEGTAEGDRLSGARSIGDVNGDGIEDVVIEGVSASYVYFGPFDLDGIQSVEQFANLIIRGRTVAGGSGDLTGDGVDDLVLIRRGFDEANPNAPVMEIYSGGFGVDRELDVNSAIYQTALNGENDDAANIELIDWDGDGLSELLVSFDPEWLGFRGYIVGFDPDASESEELIASVKLLSLRTDELTAPVGTTVNPDAPVTTRLIGDVNGDGKDDIALVSPHLFTRNSDGMPIGQTFVVLGGTVDISNPSSPNINATIDSGVVISGTALGQDIFPLGDINRDGYDDFAISRTLEGTGELEGGLLIYHGTADFVADPAPPIELTDSYDDAAYRVSRQGVSDLAAGTALTGPIFAAAGDFFGARRADLVVGIPSQSTLNLTSGVVLQMDRRGQVGIIDDIHGVGRFYSITGAGPIPLDVQLTPLTGSTSSDLAGSIARGPLSDLNGDGLPDLFIGAAGFDGLRDGVQVDAGRVYFIPGQPPSFLPNLSTEITVLENDGGRMIDRGSDMPEVFGSSGSQDDPYFLRVGRSSWFQFTTAGDGGASSNQADHIRIEMLSGEADRNNSPILGDLITADGEVISQNQRITDLRNLKAGTYFFRVHRRNQFSPRTELEFQIQFDAPTLGNSHPSTDRDRIDGGPGKDQLIGGAGLDVLFGDDGRDRFQAETIEIFDLDRADGESFTIDPIRSNEIIVGSDQVVLDGPSIDHHLRVGIARALGHVITMRPDGVEVAREPILASEMAQLERLDLSGMQIADLSGLEFAINLRVLDLSDNEITDLPSVEDYPYLQTLTLSSNRITDLYEIAGASVVDNIDAGFSEVSGVWQSQVRISDDANLGGYRFTDTDGGVADFELNVPLGESVELLATWPILGENAATDAAFSVYDGDNLIATIPVLQTIAPDDSGGVPGWLSLGQFTFETDSARLQLSATNGIVVADAVMLIAGTPATANLTTLNLEDNPLDDLSRQALIPIVEFAGIAVTVSAPTADFVIEPIADQLVRHGSLALDDQVAVLPASVLDGAGSFLIEFWYQIDQASDQTVVSSVNQFGNDDLLIQFTDFGQSLLVDVESTDRQYSLPASVQPGTWHHYAIERNVGDFQINVYVDGTLIPTDRFSIFSIGNLDVGDRALVIGQEQTAVNGGYVSGTAAIGKIDELRFWDPFWETGGPTIQEHLAANRHRTVPRDSPGLRAAYRFDDQSTVFAVDASINGRDAVLGDPTGGAGDQRNAPTRSSSAPVHSVLNVDLTTGADYYTANSSNPDVITNVAGNQLQLEYRADQTDDSVITVAAFGIDGQQTRTGFNLHVDTSASGAFDPDQASELTFTRNGSLQSFFNTYGDRLQQTPNVELDFSSNASISGFSFSGLEDVLVVQRGVESQDIVEITFKADPGYEVALHGLELGNAANFSFTIPRLEVFNQDDTSLWLQSNRQISGTNVAHQDLNFPQTVFGDELTLVFEPGTVFVGLDNVRFSQRAKSLSSSYHHGQVFDDANDDGQQQPSEVGLPGTTVILRDQSNNVIASSITDSSGFYRLIGTPALDVRRVEVLAPDNWSLTTASSIALQLEPVLPVLQSTDFDFQYEFDVNPTSVDLDENGSNDWDANPSGSLTVSEGLLTTDPGETLTANLRETTSWQTYAPTLETGFTVELSAAVLSQGTGPSARRGAFQVVVSAGGTSTSAALLLSENSVGWRNDPAALGVFDDQDQQHVYRIVQTPGADEFYVWRDNVLLNPGGLPLSSGVQNITEAQIYLGDGSSTISGTTAVDYLRFTRGAFLPETAEINFGLSQPVRIGDDRIVSTGTPQVINVQSEIAGLNWTWTIDGIAAEPASDNTSLNFTPAVEGDIVIGVTATTPGGTLYSDQILVRASDTPAQPLISLSPNQGSAPLASFNTGIHEGESFTIFADLSAMGLENTAVDYQWTLIDSAGNTVDQQSGSSLVPDWELTIGDDGEYEVTLTVTNGTSQTTSSPLPIAVDNVAPVLSLPATPSVLGDSPLTFSGSFTDPGDDVWLATADFGDGNRRPVVLEEDKTFSIEHEFDQPGVYRVSVTVDDQDGGKTSRTFRVAYDPFAPTMVNAAGRINESADASQGAVFVSRLDVDDRTDDDRHVFELIAGEGSTNNDLFEIQNGSIFWIGDETVDSETTPSYQVRVRVTDSAGNVLEQALEIEVNDANYVKDVRIGTAGSQGSAQRSRIDQVEVVIDGEVQLSPGAFKVERIGASAGTVETVVSSRTVDGDTVVTITFVNESDPGESVSLVDGNYRLLIDATTLRRDGNRVQLDGDGDGNTGDDFVFGEIASDGFFSLYADTDGDGRVGLSDFATFRSAFGTSDRDAGFLDYLDANSDGTIGLADFAAFRSSFGNERPNDLGQ</sequence>
<dbReference type="InterPro" id="IPR018247">
    <property type="entry name" value="EF_Hand_1_Ca_BS"/>
</dbReference>
<dbReference type="Gene3D" id="1.10.1330.10">
    <property type="entry name" value="Dockerin domain"/>
    <property type="match status" value="1"/>
</dbReference>
<comment type="caution">
    <text evidence="10">The sequence shown here is derived from an EMBL/GenBank/DDBJ whole genome shotgun (WGS) entry which is preliminary data.</text>
</comment>
<evidence type="ECO:0000256" key="6">
    <source>
        <dbReference type="ARBA" id="ARBA00023180"/>
    </source>
</evidence>
<evidence type="ECO:0000256" key="2">
    <source>
        <dbReference type="ARBA" id="ARBA00022525"/>
    </source>
</evidence>
<evidence type="ECO:0000259" key="9">
    <source>
        <dbReference type="PROSITE" id="PS50268"/>
    </source>
</evidence>
<keyword evidence="4" id="KW-0732">Signal</keyword>
<feature type="domain" description="Cadherin" evidence="9">
    <location>
        <begin position="5983"/>
        <end position="6075"/>
    </location>
</feature>
<gene>
    <name evidence="10" type="primary">cya_1</name>
    <name evidence="10" type="ORF">LF1_15060</name>
</gene>
<dbReference type="SMART" id="SM00191">
    <property type="entry name" value="Int_alpha"/>
    <property type="match status" value="3"/>
</dbReference>
<dbReference type="SUPFAM" id="SSF49299">
    <property type="entry name" value="PKD domain"/>
    <property type="match status" value="1"/>
</dbReference>
<dbReference type="GO" id="GO:0016020">
    <property type="term" value="C:membrane"/>
    <property type="evidence" value="ECO:0007669"/>
    <property type="project" value="InterPro"/>
</dbReference>
<dbReference type="InterPro" id="IPR013320">
    <property type="entry name" value="ConA-like_dom_sf"/>
</dbReference>
<dbReference type="Proteomes" id="UP000322699">
    <property type="component" value="Unassembled WGS sequence"/>
</dbReference>
<dbReference type="PANTHER" id="PTHR38340">
    <property type="entry name" value="S-LAYER PROTEIN"/>
    <property type="match status" value="1"/>
</dbReference>
<dbReference type="InterPro" id="IPR013783">
    <property type="entry name" value="Ig-like_fold"/>
</dbReference>
<dbReference type="InterPro" id="IPR000601">
    <property type="entry name" value="PKD_dom"/>
</dbReference>
<dbReference type="Gene3D" id="2.60.120.200">
    <property type="match status" value="1"/>
</dbReference>
<keyword evidence="2" id="KW-0964">Secreted</keyword>
<evidence type="ECO:0000256" key="5">
    <source>
        <dbReference type="ARBA" id="ARBA00022737"/>
    </source>
</evidence>
<dbReference type="InterPro" id="IPR032675">
    <property type="entry name" value="LRR_dom_sf"/>
</dbReference>
<keyword evidence="3" id="KW-0433">Leucine-rich repeat</keyword>
<feature type="compositionally biased region" description="Basic and acidic residues" evidence="7">
    <location>
        <begin position="2368"/>
        <end position="2380"/>
    </location>
</feature>
<dbReference type="GO" id="GO:0005576">
    <property type="term" value="C:extracellular region"/>
    <property type="evidence" value="ECO:0007669"/>
    <property type="project" value="UniProtKB-SubCell"/>
</dbReference>
<dbReference type="Pfam" id="PF00353">
    <property type="entry name" value="HemolysinCabind"/>
    <property type="match status" value="15"/>
</dbReference>
<dbReference type="GO" id="GO:0005509">
    <property type="term" value="F:calcium ion binding"/>
    <property type="evidence" value="ECO:0007669"/>
    <property type="project" value="InterPro"/>
</dbReference>
<dbReference type="SUPFAM" id="SSF117074">
    <property type="entry name" value="Hypothetical protein PA1324"/>
    <property type="match status" value="1"/>
</dbReference>
<dbReference type="InterPro" id="IPR013517">
    <property type="entry name" value="FG-GAP"/>
</dbReference>
<feature type="compositionally biased region" description="Gly residues" evidence="7">
    <location>
        <begin position="2357"/>
        <end position="2367"/>
    </location>
</feature>
<feature type="region of interest" description="Disordered" evidence="7">
    <location>
        <begin position="2267"/>
        <end position="2295"/>
    </location>
</feature>
<dbReference type="Gene3D" id="3.80.10.10">
    <property type="entry name" value="Ribonuclease Inhibitor"/>
    <property type="match status" value="1"/>
</dbReference>
<dbReference type="InterPro" id="IPR050557">
    <property type="entry name" value="RTX_toxin/Mannuronan_C5-epim"/>
</dbReference>
<dbReference type="InterPro" id="IPR001611">
    <property type="entry name" value="Leu-rich_rpt"/>
</dbReference>
<proteinExistence type="predicted"/>
<dbReference type="PROSITE" id="PS00018">
    <property type="entry name" value="EF_HAND_1"/>
    <property type="match status" value="2"/>
</dbReference>
<evidence type="ECO:0000256" key="4">
    <source>
        <dbReference type="ARBA" id="ARBA00022729"/>
    </source>
</evidence>
<evidence type="ECO:0000313" key="11">
    <source>
        <dbReference type="Proteomes" id="UP000322699"/>
    </source>
</evidence>
<feature type="region of interest" description="Disordered" evidence="7">
    <location>
        <begin position="2357"/>
        <end position="2444"/>
    </location>
</feature>
<keyword evidence="11" id="KW-1185">Reference proteome</keyword>
<comment type="subcellular location">
    <subcellularLocation>
        <location evidence="1">Secreted</location>
    </subcellularLocation>
</comment>
<dbReference type="GO" id="GO:0000272">
    <property type="term" value="P:polysaccharide catabolic process"/>
    <property type="evidence" value="ECO:0007669"/>
    <property type="project" value="InterPro"/>
</dbReference>
<evidence type="ECO:0000256" key="1">
    <source>
        <dbReference type="ARBA" id="ARBA00004613"/>
    </source>
</evidence>
<protein>
    <submittedName>
        <fullName evidence="10">Bifunctional hemolysin/adenylate cyclase</fullName>
    </submittedName>
</protein>
<dbReference type="InterPro" id="IPR033764">
    <property type="entry name" value="Sdr_B"/>
</dbReference>
<feature type="region of interest" description="Disordered" evidence="7">
    <location>
        <begin position="5125"/>
        <end position="5146"/>
    </location>
</feature>
<dbReference type="InterPro" id="IPR013519">
    <property type="entry name" value="Int_alpha_beta-p"/>
</dbReference>
<dbReference type="PANTHER" id="PTHR38340:SF1">
    <property type="entry name" value="S-LAYER PROTEIN"/>
    <property type="match status" value="1"/>
</dbReference>
<dbReference type="CDD" id="cd00146">
    <property type="entry name" value="PKD"/>
    <property type="match status" value="1"/>
</dbReference>
<dbReference type="InterPro" id="IPR035986">
    <property type="entry name" value="PKD_dom_sf"/>
</dbReference>
<dbReference type="Gene3D" id="2.150.10.10">
    <property type="entry name" value="Serralysin-like metalloprotease, C-terminal"/>
    <property type="match status" value="9"/>
</dbReference>
<dbReference type="InterPro" id="IPR001343">
    <property type="entry name" value="Hemolysn_Ca-bd"/>
</dbReference>
<feature type="domain" description="PKD" evidence="8">
    <location>
        <begin position="5918"/>
        <end position="5967"/>
    </location>
</feature>
<dbReference type="PROSITE" id="PS51450">
    <property type="entry name" value="LRR"/>
    <property type="match status" value="3"/>
</dbReference>
<dbReference type="SUPFAM" id="SSF69318">
    <property type="entry name" value="Integrin alpha N-terminal domain"/>
    <property type="match status" value="2"/>
</dbReference>
<feature type="compositionally biased region" description="Acidic residues" evidence="7">
    <location>
        <begin position="2423"/>
        <end position="2433"/>
    </location>
</feature>
<dbReference type="Pfam" id="PF25275">
    <property type="entry name" value="Golvesin_C"/>
    <property type="match status" value="1"/>
</dbReference>
<dbReference type="GO" id="GO:0007156">
    <property type="term" value="P:homophilic cell adhesion via plasma membrane adhesion molecules"/>
    <property type="evidence" value="ECO:0007669"/>
    <property type="project" value="InterPro"/>
</dbReference>
<dbReference type="Gene3D" id="2.60.40.60">
    <property type="entry name" value="Cadherins"/>
    <property type="match status" value="1"/>
</dbReference>
<dbReference type="Pfam" id="PF17210">
    <property type="entry name" value="SdrD_B"/>
    <property type="match status" value="1"/>
</dbReference>
<dbReference type="SUPFAM" id="SSF52058">
    <property type="entry name" value="L domain-like"/>
    <property type="match status" value="1"/>
</dbReference>
<reference evidence="10 11" key="1">
    <citation type="submission" date="2019-08" db="EMBL/GenBank/DDBJ databases">
        <title>Deep-cultivation of Planctomycetes and their phenomic and genomic characterization uncovers novel biology.</title>
        <authorList>
            <person name="Wiegand S."/>
            <person name="Jogler M."/>
            <person name="Boedeker C."/>
            <person name="Pinto D."/>
            <person name="Vollmers J."/>
            <person name="Rivas-Marin E."/>
            <person name="Kohn T."/>
            <person name="Peeters S.H."/>
            <person name="Heuer A."/>
            <person name="Rast P."/>
            <person name="Oberbeckmann S."/>
            <person name="Bunk B."/>
            <person name="Jeske O."/>
            <person name="Meyerdierks A."/>
            <person name="Storesund J.E."/>
            <person name="Kallscheuer N."/>
            <person name="Luecker S."/>
            <person name="Lage O.M."/>
            <person name="Pohl T."/>
            <person name="Merkel B.J."/>
            <person name="Hornburger P."/>
            <person name="Mueller R.-W."/>
            <person name="Bruemmer F."/>
            <person name="Labrenz M."/>
            <person name="Spormann A.M."/>
            <person name="Op Den Camp H."/>
            <person name="Overmann J."/>
            <person name="Amann R."/>
            <person name="Jetten M.S.M."/>
            <person name="Mascher T."/>
            <person name="Medema M.H."/>
            <person name="Devos D.P."/>
            <person name="Kaster A.-K."/>
            <person name="Ovreas L."/>
            <person name="Rohde M."/>
            <person name="Galperin M.Y."/>
            <person name="Jogler C."/>
        </authorList>
    </citation>
    <scope>NUCLEOTIDE SEQUENCE [LARGE SCALE GENOMIC DNA]</scope>
    <source>
        <strain evidence="10 11">LF1</strain>
    </source>
</reference>
<dbReference type="Pfam" id="PF01839">
    <property type="entry name" value="FG-GAP"/>
    <property type="match status" value="1"/>
</dbReference>
<dbReference type="InterPro" id="IPR033803">
    <property type="entry name" value="CBD-like_Golvesin-Xly"/>
</dbReference>
<dbReference type="InterPro" id="IPR018511">
    <property type="entry name" value="Hemolysin-typ_Ca-bd_CS"/>
</dbReference>
<dbReference type="PROSITE" id="PS50093">
    <property type="entry name" value="PKD"/>
    <property type="match status" value="1"/>
</dbReference>
<accession>A0A5B1CFJ5</accession>
<evidence type="ECO:0000256" key="3">
    <source>
        <dbReference type="ARBA" id="ARBA00022614"/>
    </source>
</evidence>
<dbReference type="InterPro" id="IPR036439">
    <property type="entry name" value="Dockerin_dom_sf"/>
</dbReference>
<keyword evidence="6" id="KW-0325">Glycoprotein</keyword>
<dbReference type="Gene3D" id="2.130.10.130">
    <property type="entry name" value="Integrin alpha, N-terminal"/>
    <property type="match status" value="3"/>
</dbReference>